<dbReference type="SMART" id="SM00060">
    <property type="entry name" value="FN3"/>
    <property type="match status" value="3"/>
</dbReference>
<evidence type="ECO:0000256" key="1">
    <source>
        <dbReference type="SAM" id="MobiDB-lite"/>
    </source>
</evidence>
<organism evidence="4 5">
    <name type="scientific">Massilia genomosp. 1</name>
    <dbReference type="NCBI Taxonomy" id="2609280"/>
    <lineage>
        <taxon>Bacteria</taxon>
        <taxon>Pseudomonadati</taxon>
        <taxon>Pseudomonadota</taxon>
        <taxon>Betaproteobacteria</taxon>
        <taxon>Burkholderiales</taxon>
        <taxon>Oxalobacteraceae</taxon>
        <taxon>Telluria group</taxon>
        <taxon>Massilia</taxon>
    </lineage>
</organism>
<dbReference type="CDD" id="cd00063">
    <property type="entry name" value="FN3"/>
    <property type="match status" value="1"/>
</dbReference>
<evidence type="ECO:0000313" key="4">
    <source>
        <dbReference type="EMBL" id="NHZ66195.1"/>
    </source>
</evidence>
<evidence type="ECO:0000313" key="5">
    <source>
        <dbReference type="Proteomes" id="UP000610594"/>
    </source>
</evidence>
<dbReference type="Pfam" id="PF17957">
    <property type="entry name" value="Big_7"/>
    <property type="match status" value="2"/>
</dbReference>
<proteinExistence type="predicted"/>
<reference evidence="4 5" key="1">
    <citation type="submission" date="2019-10" db="EMBL/GenBank/DDBJ databases">
        <title>Taxonomy of Antarctic Massilia spp.: description of Massilia rubra sp. nov., Massilia aquatica sp. nov., Massilia mucilaginosa sp. nov., Massilia frigida sp. nov. isolated from streams, lakes and regoliths.</title>
        <authorList>
            <person name="Holochova P."/>
            <person name="Sedlacek I."/>
            <person name="Kralova S."/>
            <person name="Maslanova I."/>
            <person name="Busse H.-J."/>
            <person name="Stankova E."/>
            <person name="Vrbovska V."/>
            <person name="Kovarovic V."/>
            <person name="Bartak M."/>
            <person name="Svec P."/>
            <person name="Pantucek R."/>
        </authorList>
    </citation>
    <scope>NUCLEOTIDE SEQUENCE [LARGE SCALE GENOMIC DNA]</scope>
    <source>
        <strain evidence="4 5">CCM 8694</strain>
    </source>
</reference>
<dbReference type="EMBL" id="WHJF01000118">
    <property type="protein sequence ID" value="NHZ66195.1"/>
    <property type="molecule type" value="Genomic_DNA"/>
</dbReference>
<dbReference type="SUPFAM" id="SSF49265">
    <property type="entry name" value="Fibronectin type III"/>
    <property type="match status" value="2"/>
</dbReference>
<dbReference type="PROSITE" id="PS50853">
    <property type="entry name" value="FN3"/>
    <property type="match status" value="1"/>
</dbReference>
<comment type="caution">
    <text evidence="4">The sequence shown here is derived from an EMBL/GenBank/DDBJ whole genome shotgun (WGS) entry which is preliminary data.</text>
</comment>
<dbReference type="Gene3D" id="2.60.40.10">
    <property type="entry name" value="Immunoglobulins"/>
    <property type="match status" value="7"/>
</dbReference>
<feature type="region of interest" description="Disordered" evidence="1">
    <location>
        <begin position="2074"/>
        <end position="2116"/>
    </location>
</feature>
<dbReference type="Proteomes" id="UP000610594">
    <property type="component" value="Unassembled WGS sequence"/>
</dbReference>
<sequence>MTLSKNNLSAHLMHNNVTDYRTPNTSRRLVARAVMTAMLAQMIPLPALAGQLTVADGVTVKFGQDAQLVVRDQLTTGKGIVLTSQKDDSAGGASGATAQKGAPGDWRGVRLETSAASYGTVTLSDLVLRFGGAADIDGAGAALTVRALNSVMQNLDFSDNLVGLRLLDVSNATLQGTSFMRNGTGMDVDKSAPTVSGSQFVGNTAFAINNKTPATTVLATNNWWGNASGPREAGANPQGQGDKVSTGVNFASYLAGQPLLNPTLRMAVPAIYVEQHAVALELSCLNATEYRLAEKGAFANVAFAPLTNGRGQVTFTTSDGDGNKGIEVQYRNAGGAIVSASLAGGVLVDTLAPVVSISSPAAGSVLAQPVSIQASATDLGGIANVQFFIDGVLAATSVNAPYSYAWNLDGSPDGAHTIKAVATDLAGRSAESSSAITVKRSAVVPDTAGPDLANISFNGAALANGAVLTRSAALTLSASDRSGIARIDLLLDGAVIGTASGSATYTVMLDLANVANGAHTLALRATDSLNNVSTSSYTVTVNHAAPAAPALTPPAGGSTTREALFSVSGNAVPGGTVQLILNGKNAGATIVSGSAGQFSGSLTLAPGVNEIKATVTDQYGTSAASAPLAVTLDATVPSSPGNLTALAQLAGKVHLGWTRSVDQNTIGYHVYRAAAPFDSISQAVKVSSAPLNAVQFDDLPPQDGTWSYRVVALNQAGTPSLPSNPVQARSDSTAPKAVSIVYTPLGKTDAASGRVGQGKVNVVLTVSELLESAPYLSLIVQGTPPMPVELSKGASNTYTGSFVIDQKTGSGTANALFSARDAVGNRGTEIDAGATLAIDTAGPALSGIVLNPASPIKNENGATVNVSLTFSEAPASMPQVKFSLSGSSGNPSALSGLAKVNPTTYSGTLTLPANAGMAGPEALSFSVLAQDELGNVSTRVSAFNRFQVYKGDLPPLNVPFGFTALAQPGGKVKLSWQAVEEASSYQLYRQAPGQQSLTVLKRTSGIDYIDQASPDGLYKYAVETVRASNGQESLSGQSAAQEVTSRANAPGAPQSLMLKLAGPGVAASWQAPLSSSVAYYNLYRAGGTSIGSIAGLTPLKSRITTLLTYDSNPSPTQGAYVVTAVDAAGNESAMSNSGYLNASLFPVRQLRVEQIDNNLPVVSWSAPNGSVAGYLVYAGPDSARFKLTPTVSGATSLTDTGYSAGERRYTVVSVDANNAEQPRSIVLPSVSTAIVSGLPIKRGMMNRLQAQVVNTSASKLDNVRVVVRLPIDKEGKQFKDHQSDPFPLGANQTRLVSVIVGGYADLGGAPLAQVGVEIAQDEDSLVKVARSQTLSVSEGSLVVGISTDGFTRGGTGKVKLNIENTGDVDVELLTATAGGAKESTELRFKILDGDGNVLATQAYKQVIGPDVISLANGQTVARIAAGANYVSDVFEVNVPASSPNAIRVRLEVDKLRYHSGEADEVQVGGRGSERVVSLLDTAYYVELSSVTPTHSFGDQKIVMSGRALERVTNVPMPNTRVKLVLNQEGFERTLSVLTNSKGEFDYAFEPTVSDAGLYKVSAVHPSITDRPEQKQFTINRVTVGPNPYALDIPKNLAFSIPFVAKSGPGTEAKGLRLTLDAATQPTGQIPAGISAQMAPAMNMTERQTLNVPVVFKASNEAQPSGTLIFSVVSDAEQGKPMGQVKVNYTLSEAKPYLVSAPTMLETGLSQGATQIETVTFKNAGLEDTEDLQFTLTKEDGSAVPAWASIASQSGGKLAIGASRAVDLSFAPPQGTQAERHVFKLNVAAANLQPQWTWVYVHLTQSGKGNVHFKVADIYTKFPDKDGKIPEGLANATITMTNEDVPSVTSELVTNVLGEADFVDLPAGTYKFRARAANHQEVGGRLLIKPGVKATQPVFLNYNLVTVEWSVREIAIQDRYEITLNQTFETNVPAAVVVLQPAGINLPKMAPGDVYYGELTLTNYGLYRADNVQQRLPTNDRYFRYEFLVDVPPALEAKQRVSLPFRVIALESLDGAVSTGVASGGGCAGYSNGYGVVCEYICANGAKTTCGARTAIVSPPAMSCPGSGGGIGGGGGGSGGYGGSSSPPPKAKPIKGPKGKKCVKVPEGGKAAPQMCS</sequence>
<feature type="region of interest" description="Disordered" evidence="1">
    <location>
        <begin position="86"/>
        <end position="105"/>
    </location>
</feature>
<dbReference type="InterPro" id="IPR011050">
    <property type="entry name" value="Pectin_lyase_fold/virulence"/>
</dbReference>
<name>A0ABX0MTY5_9BURK</name>
<keyword evidence="5" id="KW-1185">Reference proteome</keyword>
<keyword evidence="2" id="KW-0732">Signal</keyword>
<accession>A0ABX0MTY5</accession>
<dbReference type="InterPro" id="IPR013783">
    <property type="entry name" value="Ig-like_fold"/>
</dbReference>
<dbReference type="InterPro" id="IPR003961">
    <property type="entry name" value="FN3_dom"/>
</dbReference>
<feature type="domain" description="Fibronectin type-III" evidence="3">
    <location>
        <begin position="639"/>
        <end position="733"/>
    </location>
</feature>
<dbReference type="RefSeq" id="WP_167240097.1">
    <property type="nucleotide sequence ID" value="NZ_WHJF01000118.1"/>
</dbReference>
<dbReference type="InterPro" id="IPR036116">
    <property type="entry name" value="FN3_sf"/>
</dbReference>
<feature type="compositionally biased region" description="Basic residues" evidence="1">
    <location>
        <begin position="2091"/>
        <end position="2102"/>
    </location>
</feature>
<evidence type="ECO:0000256" key="2">
    <source>
        <dbReference type="SAM" id="SignalP"/>
    </source>
</evidence>
<protein>
    <recommendedName>
        <fullName evidence="3">Fibronectin type-III domain-containing protein</fullName>
    </recommendedName>
</protein>
<feature type="chain" id="PRO_5046049809" description="Fibronectin type-III domain-containing protein" evidence="2">
    <location>
        <begin position="50"/>
        <end position="2116"/>
    </location>
</feature>
<evidence type="ECO:0000259" key="3">
    <source>
        <dbReference type="PROSITE" id="PS50853"/>
    </source>
</evidence>
<feature type="signal peptide" evidence="2">
    <location>
        <begin position="1"/>
        <end position="49"/>
    </location>
</feature>
<dbReference type="SUPFAM" id="SSF51126">
    <property type="entry name" value="Pectin lyase-like"/>
    <property type="match status" value="1"/>
</dbReference>
<gene>
    <name evidence="4" type="ORF">F1735_28545</name>
</gene>